<evidence type="ECO:0000256" key="2">
    <source>
        <dbReference type="ARBA" id="ARBA00012483"/>
    </source>
</evidence>
<dbReference type="InterPro" id="IPR002035">
    <property type="entry name" value="VWF_A"/>
</dbReference>
<dbReference type="GO" id="GO:0061630">
    <property type="term" value="F:ubiquitin protein ligase activity"/>
    <property type="evidence" value="ECO:0007669"/>
    <property type="project" value="UniProtKB-EC"/>
</dbReference>
<dbReference type="Pfam" id="PF17123">
    <property type="entry name" value="zf-RING_11"/>
    <property type="match status" value="1"/>
</dbReference>
<dbReference type="InterPro" id="IPR001841">
    <property type="entry name" value="Znf_RING"/>
</dbReference>
<dbReference type="GO" id="GO:0008270">
    <property type="term" value="F:zinc ion binding"/>
    <property type="evidence" value="ECO:0007669"/>
    <property type="project" value="UniProtKB-KW"/>
</dbReference>
<dbReference type="AlphaFoldDB" id="A0ABD0Z6Y4"/>
<evidence type="ECO:0000256" key="6">
    <source>
        <dbReference type="ARBA" id="ARBA00022786"/>
    </source>
</evidence>
<feature type="compositionally biased region" description="Low complexity" evidence="9">
    <location>
        <begin position="99"/>
        <end position="119"/>
    </location>
</feature>
<comment type="caution">
    <text evidence="11">The sequence shown here is derived from an EMBL/GenBank/DDBJ whole genome shotgun (WGS) entry which is preliminary data.</text>
</comment>
<evidence type="ECO:0000256" key="7">
    <source>
        <dbReference type="ARBA" id="ARBA00022833"/>
    </source>
</evidence>
<name>A0ABD0Z6Y4_CARAN</name>
<accession>A0ABD0Z6Y4</accession>
<evidence type="ECO:0000256" key="1">
    <source>
        <dbReference type="ARBA" id="ARBA00000900"/>
    </source>
</evidence>
<dbReference type="Gene3D" id="3.30.40.10">
    <property type="entry name" value="Zinc/RING finger domain, C3HC4 (zinc finger)"/>
    <property type="match status" value="1"/>
</dbReference>
<keyword evidence="3" id="KW-0808">Transferase</keyword>
<feature type="compositionally biased region" description="Basic and acidic residues" evidence="9">
    <location>
        <begin position="204"/>
        <end position="226"/>
    </location>
</feature>
<dbReference type="InterPro" id="IPR051266">
    <property type="entry name" value="CLCR"/>
</dbReference>
<evidence type="ECO:0000256" key="3">
    <source>
        <dbReference type="ARBA" id="ARBA00022679"/>
    </source>
</evidence>
<evidence type="ECO:0000256" key="9">
    <source>
        <dbReference type="SAM" id="MobiDB-lite"/>
    </source>
</evidence>
<feature type="region of interest" description="Disordered" evidence="9">
    <location>
        <begin position="16"/>
        <end position="53"/>
    </location>
</feature>
<dbReference type="SMART" id="SM00327">
    <property type="entry name" value="VWA"/>
    <property type="match status" value="1"/>
</dbReference>
<dbReference type="EMBL" id="JBANAX010000877">
    <property type="protein sequence ID" value="KAL1190392.1"/>
    <property type="molecule type" value="Genomic_DNA"/>
</dbReference>
<feature type="compositionally biased region" description="Acidic residues" evidence="9">
    <location>
        <begin position="254"/>
        <end position="269"/>
    </location>
</feature>
<keyword evidence="6" id="KW-0833">Ubl conjugation pathway</keyword>
<keyword evidence="5 8" id="KW-0863">Zinc-finger</keyword>
<dbReference type="SMART" id="SM00184">
    <property type="entry name" value="RING"/>
    <property type="match status" value="1"/>
</dbReference>
<dbReference type="PROSITE" id="PS50089">
    <property type="entry name" value="ZF_RING_2"/>
    <property type="match status" value="1"/>
</dbReference>
<dbReference type="InterPro" id="IPR057427">
    <property type="entry name" value="WAV3_C"/>
</dbReference>
<proteinExistence type="predicted"/>
<dbReference type="PANTHER" id="PTHR10579">
    <property type="entry name" value="CALCIUM-ACTIVATED CHLORIDE CHANNEL REGULATOR"/>
    <property type="match status" value="1"/>
</dbReference>
<dbReference type="EC" id="2.3.2.27" evidence="2"/>
<dbReference type="Pfam" id="PF13519">
    <property type="entry name" value="VWA_2"/>
    <property type="match status" value="1"/>
</dbReference>
<protein>
    <recommendedName>
        <fullName evidence="2">RING-type E3 ubiquitin transferase</fullName>
        <ecNumber evidence="2">2.3.2.27</ecNumber>
    </recommendedName>
</protein>
<dbReference type="InterPro" id="IPR036465">
    <property type="entry name" value="vWFA_dom_sf"/>
</dbReference>
<dbReference type="SUPFAM" id="SSF57850">
    <property type="entry name" value="RING/U-box"/>
    <property type="match status" value="1"/>
</dbReference>
<dbReference type="Pfam" id="PF25243">
    <property type="entry name" value="WAV3_C"/>
    <property type="match status" value="1"/>
</dbReference>
<feature type="domain" description="RING-type" evidence="10">
    <location>
        <begin position="139"/>
        <end position="184"/>
    </location>
</feature>
<dbReference type="InterPro" id="IPR013083">
    <property type="entry name" value="Znf_RING/FYVE/PHD"/>
</dbReference>
<organism evidence="11 12">
    <name type="scientific">Cardamine amara subsp. amara</name>
    <dbReference type="NCBI Taxonomy" id="228776"/>
    <lineage>
        <taxon>Eukaryota</taxon>
        <taxon>Viridiplantae</taxon>
        <taxon>Streptophyta</taxon>
        <taxon>Embryophyta</taxon>
        <taxon>Tracheophyta</taxon>
        <taxon>Spermatophyta</taxon>
        <taxon>Magnoliopsida</taxon>
        <taxon>eudicotyledons</taxon>
        <taxon>Gunneridae</taxon>
        <taxon>Pentapetalae</taxon>
        <taxon>rosids</taxon>
        <taxon>malvids</taxon>
        <taxon>Brassicales</taxon>
        <taxon>Brassicaceae</taxon>
        <taxon>Cardamineae</taxon>
        <taxon>Cardamine</taxon>
    </lineage>
</organism>
<evidence type="ECO:0000313" key="12">
    <source>
        <dbReference type="Proteomes" id="UP001558713"/>
    </source>
</evidence>
<gene>
    <name evidence="11" type="ORF">V5N11_016773</name>
</gene>
<sequence>MMNGLKRTFWSSIHKKKNDNRVDDSPHRQKSRFEFFSNPSTPRSETRPDSIDSSSYRCQSWAATAVSTPSSSLPASPKLQCRTSGDVTPTATTPRRNRSPLSLLSVSSSSSSTPSSPKSPASFSLLKSKLCFNKSSNKCGICLQSAKAGRGTAIFTAECSHTFHFPCVAPRAGDRNLLSDCPVCGASWRETSLLPLSFSSSLHELDTQKSPKSGSESDSRIRESKNKKSLRVYNDDEPLISSPISPAGFNTIPESDENDDAEEEEEEDNGDFKGFFVNTPSPLTEKKRLVTDSVSGHVDVNLSSEAAIVANGRGNETYSVLMKIKSPPLPATRRSPVDIVTVLDVSGGKIEMVKQAMRLVISSLRETDRLSMVSFSSSSKRLTPLRRMTANGRRLARRIVDEIAGDGDGMSVNDAVKKAAKVIEDRRQKNLFTTIIVLTDRNKNSAHQAQLAQPDFVSSTRFSHLEIPTHTIWLGACNHALPEEAFAKRVKCLLSLSIRDLTLKLGLISGSGQGEVTSVYSLSGRPVWLGSGLVRFGDMYSEEEREVLVELKSPASSSSGGSQRIMTVQSRHVDTTTQEIRNSEYRALLIPRPITVRSSNPNIAKLRNLHVSTRAIAESRRLIEANDYSGAEHLLTSARALLVLYGMSSADACLRGLDAELADLNRLRNRHVVVKSPKPVAQKTEPLTPTSAWRAAERLAKVAIMKKHMNRVSDLHGFENARF</sequence>
<dbReference type="Proteomes" id="UP001558713">
    <property type="component" value="Unassembled WGS sequence"/>
</dbReference>
<evidence type="ECO:0000313" key="11">
    <source>
        <dbReference type="EMBL" id="KAL1190392.1"/>
    </source>
</evidence>
<feature type="compositionally biased region" description="Basic and acidic residues" evidence="9">
    <location>
        <begin position="19"/>
        <end position="33"/>
    </location>
</feature>
<reference evidence="11 12" key="1">
    <citation type="submission" date="2024-04" db="EMBL/GenBank/DDBJ databases">
        <title>Genome assembly C_amara_ONT_v2.</title>
        <authorList>
            <person name="Yant L."/>
            <person name="Moore C."/>
            <person name="Slenker M."/>
        </authorList>
    </citation>
    <scope>NUCLEOTIDE SEQUENCE [LARGE SCALE GENOMIC DNA]</scope>
    <source>
        <tissue evidence="11">Leaf</tissue>
    </source>
</reference>
<evidence type="ECO:0000256" key="4">
    <source>
        <dbReference type="ARBA" id="ARBA00022723"/>
    </source>
</evidence>
<evidence type="ECO:0000259" key="10">
    <source>
        <dbReference type="PROSITE" id="PS50089"/>
    </source>
</evidence>
<dbReference type="SUPFAM" id="SSF53300">
    <property type="entry name" value="vWA-like"/>
    <property type="match status" value="1"/>
</dbReference>
<keyword evidence="12" id="KW-1185">Reference proteome</keyword>
<evidence type="ECO:0000256" key="5">
    <source>
        <dbReference type="ARBA" id="ARBA00022771"/>
    </source>
</evidence>
<feature type="region of interest" description="Disordered" evidence="9">
    <location>
        <begin position="67"/>
        <end position="119"/>
    </location>
</feature>
<comment type="catalytic activity">
    <reaction evidence="1">
        <text>S-ubiquitinyl-[E2 ubiquitin-conjugating enzyme]-L-cysteine + [acceptor protein]-L-lysine = [E2 ubiquitin-conjugating enzyme]-L-cysteine + N(6)-ubiquitinyl-[acceptor protein]-L-lysine.</text>
        <dbReference type="EC" id="2.3.2.27"/>
    </reaction>
</comment>
<dbReference type="PANTHER" id="PTHR10579:SF59">
    <property type="entry name" value="E3 UBIQUITIN-PROTEIN LIGASE EDA40-RELATED"/>
    <property type="match status" value="1"/>
</dbReference>
<keyword evidence="4" id="KW-0479">Metal-binding</keyword>
<feature type="region of interest" description="Disordered" evidence="9">
    <location>
        <begin position="204"/>
        <end position="277"/>
    </location>
</feature>
<dbReference type="FunFam" id="3.40.50.410:FF:000129">
    <property type="entry name" value="Probable E3 ubiquitin-protein ligase EDA40"/>
    <property type="match status" value="1"/>
</dbReference>
<evidence type="ECO:0000256" key="8">
    <source>
        <dbReference type="PROSITE-ProRule" id="PRU00175"/>
    </source>
</evidence>
<keyword evidence="7" id="KW-0862">Zinc</keyword>
<dbReference type="Gene3D" id="3.40.50.410">
    <property type="entry name" value="von Willebrand factor, type A domain"/>
    <property type="match status" value="1"/>
</dbReference>
<feature type="compositionally biased region" description="Polar residues" evidence="9">
    <location>
        <begin position="81"/>
        <end position="94"/>
    </location>
</feature>